<dbReference type="InterPro" id="IPR013259">
    <property type="entry name" value="Sulfakinin"/>
</dbReference>
<evidence type="ECO:0000313" key="3">
    <source>
        <dbReference type="Proteomes" id="UP001107558"/>
    </source>
</evidence>
<keyword evidence="3" id="KW-1185">Reference proteome</keyword>
<feature type="signal peptide" evidence="1">
    <location>
        <begin position="1"/>
        <end position="26"/>
    </location>
</feature>
<dbReference type="EMBL" id="JADBJN010000002">
    <property type="protein sequence ID" value="KAG5676024.1"/>
    <property type="molecule type" value="Genomic_DNA"/>
</dbReference>
<organism evidence="2 3">
    <name type="scientific">Polypedilum vanderplanki</name>
    <name type="common">Sleeping chironomid midge</name>
    <dbReference type="NCBI Taxonomy" id="319348"/>
    <lineage>
        <taxon>Eukaryota</taxon>
        <taxon>Metazoa</taxon>
        <taxon>Ecdysozoa</taxon>
        <taxon>Arthropoda</taxon>
        <taxon>Hexapoda</taxon>
        <taxon>Insecta</taxon>
        <taxon>Pterygota</taxon>
        <taxon>Neoptera</taxon>
        <taxon>Endopterygota</taxon>
        <taxon>Diptera</taxon>
        <taxon>Nematocera</taxon>
        <taxon>Chironomoidea</taxon>
        <taxon>Chironomidae</taxon>
        <taxon>Chironominae</taxon>
        <taxon>Polypedilum</taxon>
        <taxon>Polypedilum</taxon>
    </lineage>
</organism>
<dbReference type="AlphaFoldDB" id="A0A9J6C2C4"/>
<dbReference type="Pfam" id="PF08257">
    <property type="entry name" value="Sulfakinin"/>
    <property type="match status" value="2"/>
</dbReference>
<evidence type="ECO:0008006" key="4">
    <source>
        <dbReference type="Google" id="ProtNLM"/>
    </source>
</evidence>
<gene>
    <name evidence="2" type="ORF">PVAND_005879</name>
</gene>
<keyword evidence="1" id="KW-0732">Signal</keyword>
<dbReference type="Proteomes" id="UP001107558">
    <property type="component" value="Chromosome 2"/>
</dbReference>
<proteinExistence type="predicted"/>
<dbReference type="OrthoDB" id="6360815at2759"/>
<comment type="caution">
    <text evidence="2">The sequence shown here is derived from an EMBL/GenBank/DDBJ whole genome shotgun (WGS) entry which is preliminary data.</text>
</comment>
<sequence>MGYFTIVLTSFTLLLAYAFLFNGAHAKLITPSDSAPSQTSNEMQKRPTYLLPKGFPLRRFKLYRRDFQALQPTDVEFIDDTINDVEKRYDDYGHMRFGKRAGPGDEGFDDYGHLRFGR</sequence>
<reference evidence="2" key="1">
    <citation type="submission" date="2021-03" db="EMBL/GenBank/DDBJ databases">
        <title>Chromosome level genome of the anhydrobiotic midge Polypedilum vanderplanki.</title>
        <authorList>
            <person name="Yoshida Y."/>
            <person name="Kikawada T."/>
            <person name="Gusev O."/>
        </authorList>
    </citation>
    <scope>NUCLEOTIDE SEQUENCE</scope>
    <source>
        <strain evidence="2">NIAS01</strain>
        <tissue evidence="2">Whole body or cell culture</tissue>
    </source>
</reference>
<protein>
    <recommendedName>
        <fullName evidence="4">Sulfakinin</fullName>
    </recommendedName>
</protein>
<accession>A0A9J6C2C4</accession>
<evidence type="ECO:0000256" key="1">
    <source>
        <dbReference type="SAM" id="SignalP"/>
    </source>
</evidence>
<name>A0A9J6C2C4_POLVA</name>
<evidence type="ECO:0000313" key="2">
    <source>
        <dbReference type="EMBL" id="KAG5676024.1"/>
    </source>
</evidence>
<feature type="chain" id="PRO_5039951319" description="Sulfakinin" evidence="1">
    <location>
        <begin position="27"/>
        <end position="118"/>
    </location>
</feature>